<proteinExistence type="predicted"/>
<keyword evidence="1" id="KW-0863">Zinc-finger</keyword>
<gene>
    <name evidence="4" type="ORF">CASFOL_033488</name>
</gene>
<dbReference type="Pfam" id="PF10551">
    <property type="entry name" value="MULE"/>
    <property type="match status" value="1"/>
</dbReference>
<dbReference type="InterPro" id="IPR007527">
    <property type="entry name" value="Znf_SWIM"/>
</dbReference>
<evidence type="ECO:0000313" key="4">
    <source>
        <dbReference type="EMBL" id="KAL3622671.1"/>
    </source>
</evidence>
<organism evidence="4 5">
    <name type="scientific">Castilleja foliolosa</name>
    <dbReference type="NCBI Taxonomy" id="1961234"/>
    <lineage>
        <taxon>Eukaryota</taxon>
        <taxon>Viridiplantae</taxon>
        <taxon>Streptophyta</taxon>
        <taxon>Embryophyta</taxon>
        <taxon>Tracheophyta</taxon>
        <taxon>Spermatophyta</taxon>
        <taxon>Magnoliopsida</taxon>
        <taxon>eudicotyledons</taxon>
        <taxon>Gunneridae</taxon>
        <taxon>Pentapetalae</taxon>
        <taxon>asterids</taxon>
        <taxon>lamiids</taxon>
        <taxon>Lamiales</taxon>
        <taxon>Orobanchaceae</taxon>
        <taxon>Pedicularideae</taxon>
        <taxon>Castillejinae</taxon>
        <taxon>Castilleja</taxon>
    </lineage>
</organism>
<keyword evidence="5" id="KW-1185">Reference proteome</keyword>
<sequence length="748" mass="86132">MEITIDPNGANVTIYISPGNSKYFTPKCAQELKPSIDQAFKTLEEGIEFYRKYATSCGFDIRLATRIKTKEGDTSWRYVTCNREGEKNSAVHNNAENPESPNTTRRRVTRRSNCKAKIAFRFCGAQGYVVKRFEETHSHPLCDEAFKKFMKVNRNLDAGHKSFIMNCAKVNIGPNKSYKLYTEAVGGYANVGCTVVDFKNFSRDLKAFTEGVDAQILLQNLFRKREASPGFFFEYAVDESEQLNRLFWSDAVCRKNFAAYGDCVSFDATYSTNRYNMIFTPFTGKDNHGHIIIFGAGLLSSEDIDSYSWVLEKFKLCMGRSPAMLVTDKDPSMKIAIPRVLDGTRHRLCMWHITNKIPKKIPPRLRNHPDFMKKIDHYIWDELIEPGEFEKGWGEVMDEFGLKDDKWLVEMFKERNKWIPAFFRDFPLGGLVKTTSISKSANNFFRTYFNKTSNLVEFFMQYDSAIAGQRHAQDITDNENATCTPDLKTPLHIERHALKVYSHKIFLDVQADIDEAVFKCNAVAIDTNDPITAYKIVNDVNRTFDVVYNRHENTYECNCKKFTRLGRLCSHIFVVLKINKVEKIPDKYIVIRWTKDPTRILRFNFGSIETEKSVALEERNMKSNKIYSEFYGCMGLIDGNDDRMDAFIDLLSEFRESFVEPDNSTYPVTAKRKLFGNHFQSDLPENVTIRPPRQVSNKGSGAGGRRLKSVQEQAIEQSKKPLKLCRKCNRKTNHDSRNCDKFTEDGSL</sequence>
<feature type="region of interest" description="Disordered" evidence="2">
    <location>
        <begin position="89"/>
        <end position="109"/>
    </location>
</feature>
<dbReference type="PROSITE" id="PS50966">
    <property type="entry name" value="ZF_SWIM"/>
    <property type="match status" value="1"/>
</dbReference>
<keyword evidence="1" id="KW-0862">Zinc</keyword>
<evidence type="ECO:0000256" key="2">
    <source>
        <dbReference type="SAM" id="MobiDB-lite"/>
    </source>
</evidence>
<dbReference type="InterPro" id="IPR004330">
    <property type="entry name" value="FAR1_DNA_bnd_dom"/>
</dbReference>
<comment type="caution">
    <text evidence="4">The sequence shown here is derived from an EMBL/GenBank/DDBJ whole genome shotgun (WGS) entry which is preliminary data.</text>
</comment>
<dbReference type="Proteomes" id="UP001632038">
    <property type="component" value="Unassembled WGS sequence"/>
</dbReference>
<evidence type="ECO:0000259" key="3">
    <source>
        <dbReference type="PROSITE" id="PS50966"/>
    </source>
</evidence>
<dbReference type="EMBL" id="JAVIJP010000059">
    <property type="protein sequence ID" value="KAL3622671.1"/>
    <property type="molecule type" value="Genomic_DNA"/>
</dbReference>
<keyword evidence="1" id="KW-0479">Metal-binding</keyword>
<dbReference type="AlphaFoldDB" id="A0ABD3BYU9"/>
<feature type="domain" description="SWIM-type" evidence="3">
    <location>
        <begin position="544"/>
        <end position="580"/>
    </location>
</feature>
<reference evidence="5" key="1">
    <citation type="journal article" date="2024" name="IScience">
        <title>Strigolactones Initiate the Formation of Haustorium-like Structures in Castilleja.</title>
        <authorList>
            <person name="Buerger M."/>
            <person name="Peterson D."/>
            <person name="Chory J."/>
        </authorList>
    </citation>
    <scope>NUCLEOTIDE SEQUENCE [LARGE SCALE GENOMIC DNA]</scope>
</reference>
<feature type="compositionally biased region" description="Polar residues" evidence="2">
    <location>
        <begin position="90"/>
        <end position="102"/>
    </location>
</feature>
<accession>A0ABD3BYU9</accession>
<dbReference type="PANTHER" id="PTHR47718">
    <property type="entry name" value="OS01G0519700 PROTEIN"/>
    <property type="match status" value="1"/>
</dbReference>
<protein>
    <recommendedName>
        <fullName evidence="3">SWIM-type domain-containing protein</fullName>
    </recommendedName>
</protein>
<name>A0ABD3BYU9_9LAMI</name>
<evidence type="ECO:0000256" key="1">
    <source>
        <dbReference type="PROSITE-ProRule" id="PRU00325"/>
    </source>
</evidence>
<dbReference type="PANTHER" id="PTHR47718:SF18">
    <property type="entry name" value="PROTEIN FAR1-RELATED SEQUENCE 5-LIKE"/>
    <property type="match status" value="1"/>
</dbReference>
<dbReference type="InterPro" id="IPR018289">
    <property type="entry name" value="MULE_transposase_dom"/>
</dbReference>
<dbReference type="GO" id="GO:0008270">
    <property type="term" value="F:zinc ion binding"/>
    <property type="evidence" value="ECO:0007669"/>
    <property type="project" value="UniProtKB-KW"/>
</dbReference>
<evidence type="ECO:0000313" key="5">
    <source>
        <dbReference type="Proteomes" id="UP001632038"/>
    </source>
</evidence>
<feature type="region of interest" description="Disordered" evidence="2">
    <location>
        <begin position="691"/>
        <end position="716"/>
    </location>
</feature>
<dbReference type="Pfam" id="PF03101">
    <property type="entry name" value="FAR1"/>
    <property type="match status" value="1"/>
</dbReference>